<name>A0A850PQZ5_9MYCO</name>
<dbReference type="InterPro" id="IPR002397">
    <property type="entry name" value="Cyt_P450_B"/>
</dbReference>
<evidence type="ECO:0000313" key="2">
    <source>
        <dbReference type="EMBL" id="NVN50056.1"/>
    </source>
</evidence>
<dbReference type="GO" id="GO:0020037">
    <property type="term" value="F:heme binding"/>
    <property type="evidence" value="ECO:0007669"/>
    <property type="project" value="InterPro"/>
</dbReference>
<dbReference type="GO" id="GO:0005506">
    <property type="term" value="F:iron ion binding"/>
    <property type="evidence" value="ECO:0007669"/>
    <property type="project" value="InterPro"/>
</dbReference>
<dbReference type="SUPFAM" id="SSF48264">
    <property type="entry name" value="Cytochrome P450"/>
    <property type="match status" value="1"/>
</dbReference>
<dbReference type="GO" id="GO:0016705">
    <property type="term" value="F:oxidoreductase activity, acting on paired donors, with incorporation or reduction of molecular oxygen"/>
    <property type="evidence" value="ECO:0007669"/>
    <property type="project" value="InterPro"/>
</dbReference>
<dbReference type="InterPro" id="IPR036396">
    <property type="entry name" value="Cyt_P450_sf"/>
</dbReference>
<reference evidence="2 3" key="1">
    <citation type="submission" date="2020-05" db="EMBL/GenBank/DDBJ databases">
        <title>Draft genome sequence of Mycobacterium hippocampi DL, isolated from European seabass, Dicentrarchus labrax, reared in fish farms.</title>
        <authorList>
            <person name="Stathopoulou P."/>
            <person name="Asimakis E."/>
            <person name="Tzokas K."/>
            <person name="Batargias C."/>
            <person name="Tsiamis G."/>
        </authorList>
    </citation>
    <scope>NUCLEOTIDE SEQUENCE [LARGE SCALE GENOMIC DNA]</scope>
    <source>
        <strain evidence="2 3">DL</strain>
    </source>
</reference>
<sequence length="123" mass="13827">MTAILHSQRLWELVTARLAEHHADDVAGIVLGPRVRDLCAALGVPVRDWWQVSHWMDRRDHDHHHTEGHHHTDVLGAYIDVMVADRCVRPGDDLVSDLVAFDVDDCGLTADDIRTIIVELISA</sequence>
<proteinExistence type="inferred from homology"/>
<protein>
    <submittedName>
        <fullName evidence="2">Uncharacterized protein</fullName>
    </submittedName>
</protein>
<accession>A0A850PQZ5</accession>
<evidence type="ECO:0000313" key="3">
    <source>
        <dbReference type="Proteomes" id="UP000570517"/>
    </source>
</evidence>
<keyword evidence="3" id="KW-1185">Reference proteome</keyword>
<dbReference type="Gene3D" id="1.10.630.10">
    <property type="entry name" value="Cytochrome P450"/>
    <property type="match status" value="1"/>
</dbReference>
<dbReference type="PRINTS" id="PR00359">
    <property type="entry name" value="BP450"/>
</dbReference>
<dbReference type="AlphaFoldDB" id="A0A850PQZ5"/>
<dbReference type="GO" id="GO:0004497">
    <property type="term" value="F:monooxygenase activity"/>
    <property type="evidence" value="ECO:0007669"/>
    <property type="project" value="InterPro"/>
</dbReference>
<organism evidence="2 3">
    <name type="scientific">Mycolicibacterium hippocampi</name>
    <dbReference type="NCBI Taxonomy" id="659824"/>
    <lineage>
        <taxon>Bacteria</taxon>
        <taxon>Bacillati</taxon>
        <taxon>Actinomycetota</taxon>
        <taxon>Actinomycetes</taxon>
        <taxon>Mycobacteriales</taxon>
        <taxon>Mycobacteriaceae</taxon>
        <taxon>Mycolicibacterium</taxon>
    </lineage>
</organism>
<comment type="similarity">
    <text evidence="1">Belongs to the cytochrome P450 family.</text>
</comment>
<dbReference type="RefSeq" id="WP_178358426.1">
    <property type="nucleotide sequence ID" value="NZ_JABFYL010000021.1"/>
</dbReference>
<evidence type="ECO:0000256" key="1">
    <source>
        <dbReference type="ARBA" id="ARBA00010617"/>
    </source>
</evidence>
<comment type="caution">
    <text evidence="2">The sequence shown here is derived from an EMBL/GenBank/DDBJ whole genome shotgun (WGS) entry which is preliminary data.</text>
</comment>
<gene>
    <name evidence="2" type="ORF">HLY00_906</name>
</gene>
<dbReference type="EMBL" id="JABFYL010000021">
    <property type="protein sequence ID" value="NVN50056.1"/>
    <property type="molecule type" value="Genomic_DNA"/>
</dbReference>
<dbReference type="Proteomes" id="UP000570517">
    <property type="component" value="Unassembled WGS sequence"/>
</dbReference>